<gene>
    <name evidence="3" type="ORF">CLV60_109151</name>
</gene>
<proteinExistence type="predicted"/>
<protein>
    <recommendedName>
        <fullName evidence="5">Collagen triple helix repeat protein</fullName>
    </recommendedName>
</protein>
<evidence type="ECO:0008006" key="5">
    <source>
        <dbReference type="Google" id="ProtNLM"/>
    </source>
</evidence>
<keyword evidence="4" id="KW-1185">Reference proteome</keyword>
<evidence type="ECO:0000313" key="3">
    <source>
        <dbReference type="EMBL" id="PSL26659.1"/>
    </source>
</evidence>
<evidence type="ECO:0000313" key="4">
    <source>
        <dbReference type="Proteomes" id="UP000241964"/>
    </source>
</evidence>
<dbReference type="RefSeq" id="WP_106597006.1">
    <property type="nucleotide sequence ID" value="NZ_PYAS01000009.1"/>
</dbReference>
<feature type="compositionally biased region" description="Low complexity" evidence="1">
    <location>
        <begin position="30"/>
        <end position="45"/>
    </location>
</feature>
<reference evidence="3 4" key="1">
    <citation type="submission" date="2018-03" db="EMBL/GenBank/DDBJ databases">
        <title>Genomic Encyclopedia of Archaeal and Bacterial Type Strains, Phase II (KMG-II): from individual species to whole genera.</title>
        <authorList>
            <person name="Goeker M."/>
        </authorList>
    </citation>
    <scope>NUCLEOTIDE SEQUENCE [LARGE SCALE GENOMIC DNA]</scope>
    <source>
        <strain evidence="3 4">DSM 29057</strain>
    </source>
</reference>
<dbReference type="EMBL" id="PYAS01000009">
    <property type="protein sequence ID" value="PSL26659.1"/>
    <property type="molecule type" value="Genomic_DNA"/>
</dbReference>
<organism evidence="3 4">
    <name type="scientific">Dyadobacter jiangsuensis</name>
    <dbReference type="NCBI Taxonomy" id="1591085"/>
    <lineage>
        <taxon>Bacteria</taxon>
        <taxon>Pseudomonadati</taxon>
        <taxon>Bacteroidota</taxon>
        <taxon>Cytophagia</taxon>
        <taxon>Cytophagales</taxon>
        <taxon>Spirosomataceae</taxon>
        <taxon>Dyadobacter</taxon>
    </lineage>
</organism>
<name>A0A2P8FY55_9BACT</name>
<dbReference type="PROSITE" id="PS51257">
    <property type="entry name" value="PROKAR_LIPOPROTEIN"/>
    <property type="match status" value="1"/>
</dbReference>
<feature type="chain" id="PRO_5015169186" description="Collagen triple helix repeat protein" evidence="2">
    <location>
        <begin position="22"/>
        <end position="206"/>
    </location>
</feature>
<sequence>MFKKLLLFASVVLMIAMISCKGDDGAVGPAGAAGAQGPAGPAGPAGKDGEDGAGSSALILSTGAVDTDSTGGFITGIDNLTAEEDSALSKSVVLVYLKSQNVYWPMPGLVLFAGNKFSSYTFVHAVQNKTFFVELLATNWGEDQDDAPKRTFQDIRIVIVPGEVVNVGGRLSAEILKDYDKTIAALGLTDKQVRMASKLKFSLKRK</sequence>
<dbReference type="Gene3D" id="1.20.5.320">
    <property type="entry name" value="6-Phosphogluconate Dehydrogenase, domain 3"/>
    <property type="match status" value="1"/>
</dbReference>
<accession>A0A2P8FY55</accession>
<feature type="region of interest" description="Disordered" evidence="1">
    <location>
        <begin position="30"/>
        <end position="51"/>
    </location>
</feature>
<dbReference type="Proteomes" id="UP000241964">
    <property type="component" value="Unassembled WGS sequence"/>
</dbReference>
<evidence type="ECO:0000256" key="2">
    <source>
        <dbReference type="SAM" id="SignalP"/>
    </source>
</evidence>
<evidence type="ECO:0000256" key="1">
    <source>
        <dbReference type="SAM" id="MobiDB-lite"/>
    </source>
</evidence>
<dbReference type="OrthoDB" id="949042at2"/>
<feature type="signal peptide" evidence="2">
    <location>
        <begin position="1"/>
        <end position="21"/>
    </location>
</feature>
<comment type="caution">
    <text evidence="3">The sequence shown here is derived from an EMBL/GenBank/DDBJ whole genome shotgun (WGS) entry which is preliminary data.</text>
</comment>
<keyword evidence="2" id="KW-0732">Signal</keyword>
<dbReference type="AlphaFoldDB" id="A0A2P8FY55"/>